<dbReference type="RefSeq" id="WP_047313118.1">
    <property type="nucleotide sequence ID" value="NZ_LDPQ01000001.1"/>
</dbReference>
<reference evidence="5 6" key="1">
    <citation type="submission" date="2015-05" db="EMBL/GenBank/DDBJ databases">
        <title>Genome sequence of Mycobacterium haemophilum.</title>
        <authorList>
            <person name="Greninger A.L."/>
            <person name="Cunningham G."/>
            <person name="Miller S."/>
        </authorList>
    </citation>
    <scope>NUCLEOTIDE SEQUENCE [LARGE SCALE GENOMIC DNA]</scope>
    <source>
        <strain evidence="6">UC1</strain>
    </source>
</reference>
<dbReference type="Pfam" id="PF25872">
    <property type="entry name" value="HTH_77"/>
    <property type="match status" value="1"/>
</dbReference>
<keyword evidence="6" id="KW-1185">Reference proteome</keyword>
<evidence type="ECO:0000259" key="4">
    <source>
        <dbReference type="PROSITE" id="PS50043"/>
    </source>
</evidence>
<name>A0A0I9TX72_9MYCO</name>
<dbReference type="GO" id="GO:0003677">
    <property type="term" value="F:DNA binding"/>
    <property type="evidence" value="ECO:0007669"/>
    <property type="project" value="UniProtKB-KW"/>
</dbReference>
<proteinExistence type="predicted"/>
<dbReference type="Pfam" id="PF00196">
    <property type="entry name" value="GerE"/>
    <property type="match status" value="1"/>
</dbReference>
<keyword evidence="3" id="KW-0804">Transcription</keyword>
<dbReference type="SMART" id="SM00421">
    <property type="entry name" value="HTH_LUXR"/>
    <property type="match status" value="1"/>
</dbReference>
<comment type="caution">
    <text evidence="5">The sequence shown here is derived from an EMBL/GenBank/DDBJ whole genome shotgun (WGS) entry which is preliminary data.</text>
</comment>
<keyword evidence="1" id="KW-0805">Transcription regulation</keyword>
<dbReference type="Gene3D" id="3.40.50.300">
    <property type="entry name" value="P-loop containing nucleotide triphosphate hydrolases"/>
    <property type="match status" value="1"/>
</dbReference>
<evidence type="ECO:0000256" key="2">
    <source>
        <dbReference type="ARBA" id="ARBA00023125"/>
    </source>
</evidence>
<dbReference type="InterPro" id="IPR016032">
    <property type="entry name" value="Sig_transdc_resp-reg_C-effctor"/>
</dbReference>
<evidence type="ECO:0000313" key="5">
    <source>
        <dbReference type="EMBL" id="KLO38921.1"/>
    </source>
</evidence>
<dbReference type="GO" id="GO:0006355">
    <property type="term" value="P:regulation of DNA-templated transcription"/>
    <property type="evidence" value="ECO:0007669"/>
    <property type="project" value="InterPro"/>
</dbReference>
<dbReference type="SUPFAM" id="SSF52540">
    <property type="entry name" value="P-loop containing nucleoside triphosphate hydrolases"/>
    <property type="match status" value="1"/>
</dbReference>
<feature type="domain" description="HTH luxR-type" evidence="4">
    <location>
        <begin position="1041"/>
        <end position="1106"/>
    </location>
</feature>
<evidence type="ECO:0000256" key="1">
    <source>
        <dbReference type="ARBA" id="ARBA00023015"/>
    </source>
</evidence>
<dbReference type="PRINTS" id="PR00038">
    <property type="entry name" value="HTHLUXR"/>
</dbReference>
<dbReference type="SUPFAM" id="SSF46894">
    <property type="entry name" value="C-terminal effector domain of the bipartite response regulators"/>
    <property type="match status" value="1"/>
</dbReference>
<dbReference type="OrthoDB" id="4624147at2"/>
<accession>A0A0I9TX72</accession>
<dbReference type="AlphaFoldDB" id="A0A0I9TX72"/>
<dbReference type="FunFam" id="1.10.10.10:FF:000553">
    <property type="entry name" value="Transcriptional regulator, LuxR family"/>
    <property type="match status" value="1"/>
</dbReference>
<keyword evidence="2" id="KW-0238">DNA-binding</keyword>
<dbReference type="EMBL" id="LDPR01000001">
    <property type="protein sequence ID" value="KLO38921.1"/>
    <property type="molecule type" value="Genomic_DNA"/>
</dbReference>
<evidence type="ECO:0000256" key="3">
    <source>
        <dbReference type="ARBA" id="ARBA00023163"/>
    </source>
</evidence>
<dbReference type="Gene3D" id="1.10.10.10">
    <property type="entry name" value="Winged helix-like DNA-binding domain superfamily/Winged helix DNA-binding domain"/>
    <property type="match status" value="1"/>
</dbReference>
<protein>
    <submittedName>
        <fullName evidence="5">Transcriptional regulator</fullName>
    </submittedName>
</protein>
<organism evidence="5 6">
    <name type="scientific">Mycobacterium haemophilum</name>
    <dbReference type="NCBI Taxonomy" id="29311"/>
    <lineage>
        <taxon>Bacteria</taxon>
        <taxon>Bacillati</taxon>
        <taxon>Actinomycetota</taxon>
        <taxon>Actinomycetes</taxon>
        <taxon>Mycobacteriales</taxon>
        <taxon>Mycobacteriaceae</taxon>
        <taxon>Mycobacterium</taxon>
    </lineage>
</organism>
<dbReference type="PATRIC" id="fig|29311.18.peg.130"/>
<dbReference type="SUPFAM" id="SSF55073">
    <property type="entry name" value="Nucleotide cyclase"/>
    <property type="match status" value="1"/>
</dbReference>
<dbReference type="Proteomes" id="UP000036334">
    <property type="component" value="Unassembled WGS sequence"/>
</dbReference>
<dbReference type="InterPro" id="IPR027417">
    <property type="entry name" value="P-loop_NTPase"/>
</dbReference>
<sequence>MYSLGEMQKPVPVGADYLASSLVARLRSTDVPTDLHRGCTVTLLLVDVEGLTELSETQPDEAADVMTRLDCAVSEAVAAHGGVQQVVQGARGNFLAVFARASDAAACALDLQLAPLVPVRLRIALHTGEVQISNDDANNVVLTMVQAAGLLDLAYGGQTVLSSTTGDLVIDGLPADTWLVDLGSHLLRDLARPIRVMQLCHRNLRRNLPELGTRTVLGGQSLPTPLTTFVGRTAQIKEVQELLTEKRLLTLVGAGGVGKTRLALQVVDRVADEFGGELSYFDLAPVTDHDIAPIAVVDDLRRCVGDRRMLVVLDNCEHLLEVCAEMMTTLLGACPSLTILATSREPIGVAGEVTWRVSMLSPADEAVELFTDRAALVQPGFSITGDNRQIVTKICQRLDGMPLAIELAAARIRTLSLTEIADGLDDRFRLLTGGARTAVRRQQTLRASMDWSYALLTESERVLFRRLSVISGTFDLTVAHAVGHDDLDEPDQVFDRLTLLIDKSLVTVEDRQGSSRYRLLETARQYAMEKLQESNEVDLVRTRHRDHYMALGALLDAPGDTDHEQLVEQVETELDNLRSAFAWSRETGDIAGALQLASSLQPIWFGRGHMYEGLAWFDSILEHKNIDRLAAPKEVLARAVADKVVLHAMLASSPADGGDIVALAQQALTMARKIGDPAVLARALTACGFSGGYDAEVARPYFAEAVELARTQEDKWTLSQIQLWGVVGFCVSGDPVALRAAAEAADDLAQEIGDRFVSRQCRLLLSIAQLWQGDVDGAIARSGEVAAGAEAANDAVTRALGLYAQTRALVHRDVNVALATAGMAVEAAAELSGVYHGIGYAAMIFAALAMGDVAAAGEASEACRPHLGADHGLAAIHLELMAAVALARGDVIMARRLADDGVAATAGWHQMAALTTRARVAIAQGEPELARADIHAALACGADIQASLGISDSMELLAELINEGGNHRQAGRLFGAASALREKIGEVRFKVWDAGYEAAVAALRGAMGRKDFDSAWAEGAAMSLEDAITYAQRGRGNRKRPATGWESLTPAEHNVVRLVSEGLDTKDIASRLFVSVRTVHTHLTRIYSKLSLTSRVQLVQEAARHN</sequence>
<evidence type="ECO:0000313" key="6">
    <source>
        <dbReference type="Proteomes" id="UP000036334"/>
    </source>
</evidence>
<dbReference type="InterPro" id="IPR036388">
    <property type="entry name" value="WH-like_DNA-bd_sf"/>
</dbReference>
<dbReference type="CDD" id="cd06170">
    <property type="entry name" value="LuxR_C_like"/>
    <property type="match status" value="1"/>
</dbReference>
<dbReference type="PROSITE" id="PS50043">
    <property type="entry name" value="HTH_LUXR_2"/>
    <property type="match status" value="1"/>
</dbReference>
<dbReference type="InterPro" id="IPR000792">
    <property type="entry name" value="Tscrpt_reg_LuxR_C"/>
</dbReference>
<gene>
    <name evidence="5" type="ORF">ABH38_00605</name>
</gene>
<dbReference type="PANTHER" id="PTHR47691:SF3">
    <property type="entry name" value="HTH-TYPE TRANSCRIPTIONAL REGULATOR RV0890C-RELATED"/>
    <property type="match status" value="1"/>
</dbReference>
<dbReference type="InterPro" id="IPR058852">
    <property type="entry name" value="HTH_77"/>
</dbReference>
<dbReference type="PANTHER" id="PTHR47691">
    <property type="entry name" value="REGULATOR-RELATED"/>
    <property type="match status" value="1"/>
</dbReference>
<dbReference type="STRING" id="1202450.B586_16080"/>
<dbReference type="PROSITE" id="PS00622">
    <property type="entry name" value="HTH_LUXR_1"/>
    <property type="match status" value="1"/>
</dbReference>
<dbReference type="InterPro" id="IPR029787">
    <property type="entry name" value="Nucleotide_cyclase"/>
</dbReference>
<dbReference type="Gene3D" id="3.30.70.1230">
    <property type="entry name" value="Nucleotide cyclase"/>
    <property type="match status" value="2"/>
</dbReference>